<dbReference type="PANTHER" id="PTHR35190">
    <property type="entry name" value="PROTEIN DCD1B"/>
    <property type="match status" value="1"/>
</dbReference>
<protein>
    <submittedName>
        <fullName evidence="1">Acyl-CoA--6-aminopenicillanic acidacyl-transferase</fullName>
    </submittedName>
</protein>
<dbReference type="KEGG" id="uam:UABAM_02534"/>
<dbReference type="Proteomes" id="UP000326354">
    <property type="component" value="Chromosome"/>
</dbReference>
<gene>
    <name evidence="1" type="ORF">UABAM_02534</name>
</gene>
<dbReference type="RefSeq" id="WP_151968348.1">
    <property type="nucleotide sequence ID" value="NZ_AP019860.1"/>
</dbReference>
<keyword evidence="1" id="KW-0808">Transferase</keyword>
<proteinExistence type="predicted"/>
<dbReference type="InterPro" id="IPR047803">
    <property type="entry name" value="DCD1A/B-like"/>
</dbReference>
<keyword evidence="2" id="KW-1185">Reference proteome</keyword>
<dbReference type="AlphaFoldDB" id="A0A5S9ILN6"/>
<sequence>MNKYSIILIGLLFVGFLFADGKSLQELEIAFAKDNYEIAHKTTFENQRGFIAHHKYAVNYESKAPKRVFYVEGSAYQMGYLMGTMAERDVDLMTNEFMDNVLLSFIKLDVDPKKIPEIWGTLLDIVKNETKRVLPDMPEEYVQEMKGIADGCKSVNPETRVTFDRLLMLNSGFDTLLSNFYALNQLWEKYKLSVKDLDIPIMCNAFSVFGKATKDGKHYFGRDFMFPPGDAFEFTAAMIIYRPSDDRIPLVSVAAPGFVGSIAAMNANGVAMGVDMVPSGGCDNNRPGINSLMMIRKTIHRGKDVHGAVKEVVETQRGVSWLYMIADGQTDKSVVLETGKSTDSLGAIKFPPDELKWLALLPDADFLKRFENQKHQKGLMVRWNDYKYPEKFQEFNNDLFWYHGKKINSKSWGEKGFINRKHTEKNCPEAFYFAPQRESKDDVLIMTNHYVTPSMRMCAMNPMTIEISRNKANEVQWRYDELNVQVLSNYGNIDAEKALELIDFLSPERKHPEFYKNNKKSSDGKTQRIRGSVSLFDLTDKTVKTKFGFYADDWISVTLPNYVD</sequence>
<accession>A0A5S9ILN6</accession>
<reference evidence="1 2" key="1">
    <citation type="submission" date="2019-08" db="EMBL/GenBank/DDBJ databases">
        <title>Complete genome sequence of Candidatus Uab amorphum.</title>
        <authorList>
            <person name="Shiratori T."/>
            <person name="Suzuki S."/>
            <person name="Kakizawa Y."/>
            <person name="Ishida K."/>
        </authorList>
    </citation>
    <scope>NUCLEOTIDE SEQUENCE [LARGE SCALE GENOMIC DNA]</scope>
    <source>
        <strain evidence="1 2">SRT547</strain>
    </source>
</reference>
<dbReference type="Gene3D" id="3.60.60.10">
    <property type="entry name" value="Penicillin V Acylase, Chain A"/>
    <property type="match status" value="1"/>
</dbReference>
<evidence type="ECO:0000313" key="1">
    <source>
        <dbReference type="EMBL" id="BBM84178.1"/>
    </source>
</evidence>
<organism evidence="1 2">
    <name type="scientific">Uabimicrobium amorphum</name>
    <dbReference type="NCBI Taxonomy" id="2596890"/>
    <lineage>
        <taxon>Bacteria</taxon>
        <taxon>Pseudomonadati</taxon>
        <taxon>Planctomycetota</taxon>
        <taxon>Candidatus Uabimicrobiia</taxon>
        <taxon>Candidatus Uabimicrobiales</taxon>
        <taxon>Candidatus Uabimicrobiaceae</taxon>
        <taxon>Candidatus Uabimicrobium</taxon>
    </lineage>
</organism>
<dbReference type="PANTHER" id="PTHR35190:SF2">
    <property type="entry name" value="PROTEIN DCD1B"/>
    <property type="match status" value="1"/>
</dbReference>
<dbReference type="OrthoDB" id="264208at2"/>
<name>A0A5S9ILN6_UABAM</name>
<evidence type="ECO:0000313" key="2">
    <source>
        <dbReference type="Proteomes" id="UP000326354"/>
    </source>
</evidence>
<dbReference type="EMBL" id="AP019860">
    <property type="protein sequence ID" value="BBM84178.1"/>
    <property type="molecule type" value="Genomic_DNA"/>
</dbReference>
<dbReference type="GO" id="GO:0016740">
    <property type="term" value="F:transferase activity"/>
    <property type="evidence" value="ECO:0007669"/>
    <property type="project" value="UniProtKB-KW"/>
</dbReference>